<keyword evidence="7 9" id="KW-0811">Translocation</keyword>
<dbReference type="Gene3D" id="1.20.5.3310">
    <property type="match status" value="1"/>
</dbReference>
<evidence type="ECO:0000256" key="2">
    <source>
        <dbReference type="ARBA" id="ARBA00022448"/>
    </source>
</evidence>
<evidence type="ECO:0000313" key="12">
    <source>
        <dbReference type="Proteomes" id="UP000177876"/>
    </source>
</evidence>
<feature type="region of interest" description="Disordered" evidence="10">
    <location>
        <begin position="50"/>
        <end position="77"/>
    </location>
</feature>
<dbReference type="PANTHER" id="PTHR42982:SF1">
    <property type="entry name" value="SEC-INDEPENDENT PROTEIN TRANSLOCASE PROTEIN TATA"/>
    <property type="match status" value="1"/>
</dbReference>
<gene>
    <name evidence="9" type="primary">tatA</name>
    <name evidence="11" type="ORF">A2Y75_09710</name>
</gene>
<evidence type="ECO:0000313" key="11">
    <source>
        <dbReference type="EMBL" id="OFW55388.1"/>
    </source>
</evidence>
<dbReference type="InterPro" id="IPR003369">
    <property type="entry name" value="TatA/B/E"/>
</dbReference>
<comment type="subunit">
    <text evidence="9">The Tat system comprises two distinct complexes: a TatABC complex, containing multiple copies of TatA, TatB and TatC subunits, and a separate TatA complex, containing only TatA subunits. Substrates initially bind to the TatABC complex, which probably triggers association of the separate TatA complex to form the active translocon.</text>
</comment>
<feature type="transmembrane region" description="Helical" evidence="9">
    <location>
        <begin position="6"/>
        <end position="25"/>
    </location>
</feature>
<dbReference type="HAMAP" id="MF_00236">
    <property type="entry name" value="TatA_E"/>
    <property type="match status" value="1"/>
</dbReference>
<name>A0A1F2WEW5_9ACTN</name>
<keyword evidence="5 9" id="KW-0653">Protein transport</keyword>
<feature type="compositionally biased region" description="Basic and acidic residues" evidence="10">
    <location>
        <begin position="66"/>
        <end position="77"/>
    </location>
</feature>
<dbReference type="GO" id="GO:0043953">
    <property type="term" value="P:protein transport by the Tat complex"/>
    <property type="evidence" value="ECO:0007669"/>
    <property type="project" value="UniProtKB-UniRule"/>
</dbReference>
<dbReference type="NCBIfam" id="NF011430">
    <property type="entry name" value="PRK14861.1"/>
    <property type="match status" value="1"/>
</dbReference>
<proteinExistence type="inferred from homology"/>
<dbReference type="GO" id="GO:0008320">
    <property type="term" value="F:protein transmembrane transporter activity"/>
    <property type="evidence" value="ECO:0007669"/>
    <property type="project" value="UniProtKB-UniRule"/>
</dbReference>
<dbReference type="InterPro" id="IPR006312">
    <property type="entry name" value="TatA/E"/>
</dbReference>
<reference evidence="11 12" key="1">
    <citation type="journal article" date="2016" name="Nat. Commun.">
        <title>Thousands of microbial genomes shed light on interconnected biogeochemical processes in an aquifer system.</title>
        <authorList>
            <person name="Anantharaman K."/>
            <person name="Brown C.T."/>
            <person name="Hug L.A."/>
            <person name="Sharon I."/>
            <person name="Castelle C.J."/>
            <person name="Probst A.J."/>
            <person name="Thomas B.C."/>
            <person name="Singh A."/>
            <person name="Wilkins M.J."/>
            <person name="Karaoz U."/>
            <person name="Brodie E.L."/>
            <person name="Williams K.H."/>
            <person name="Hubbard S.S."/>
            <person name="Banfield J.F."/>
        </authorList>
    </citation>
    <scope>NUCLEOTIDE SEQUENCE [LARGE SCALE GENOMIC DNA]</scope>
</reference>
<evidence type="ECO:0000256" key="10">
    <source>
        <dbReference type="SAM" id="MobiDB-lite"/>
    </source>
</evidence>
<dbReference type="STRING" id="1797197.A2Y75_09710"/>
<evidence type="ECO:0000256" key="1">
    <source>
        <dbReference type="ARBA" id="ARBA00004162"/>
    </source>
</evidence>
<comment type="subcellular location">
    <subcellularLocation>
        <location evidence="1 9">Cell membrane</location>
        <topology evidence="1 9">Single-pass membrane protein</topology>
    </subcellularLocation>
</comment>
<keyword evidence="6 9" id="KW-1133">Transmembrane helix</keyword>
<organism evidence="11 12">
    <name type="scientific">Candidatus Solincola sediminis</name>
    <dbReference type="NCBI Taxonomy" id="1797199"/>
    <lineage>
        <taxon>Bacteria</taxon>
        <taxon>Bacillati</taxon>
        <taxon>Actinomycetota</taxon>
        <taxon>Candidatus Geothermincolia</taxon>
        <taxon>Candidatus Geothermincolales</taxon>
        <taxon>Candidatus Geothermincolaceae</taxon>
        <taxon>Candidatus Solincola</taxon>
    </lineage>
</organism>
<dbReference type="AlphaFoldDB" id="A0A1F2WEW5"/>
<comment type="similarity">
    <text evidence="9">Belongs to the TatA/E family.</text>
</comment>
<keyword evidence="3 9" id="KW-1003">Cell membrane</keyword>
<evidence type="ECO:0000256" key="6">
    <source>
        <dbReference type="ARBA" id="ARBA00022989"/>
    </source>
</evidence>
<dbReference type="GO" id="GO:0033281">
    <property type="term" value="C:TAT protein transport complex"/>
    <property type="evidence" value="ECO:0007669"/>
    <property type="project" value="UniProtKB-UniRule"/>
</dbReference>
<evidence type="ECO:0000256" key="9">
    <source>
        <dbReference type="HAMAP-Rule" id="MF_00236"/>
    </source>
</evidence>
<dbReference type="Pfam" id="PF02416">
    <property type="entry name" value="TatA_B_E"/>
    <property type="match status" value="1"/>
</dbReference>
<dbReference type="Proteomes" id="UP000177876">
    <property type="component" value="Unassembled WGS sequence"/>
</dbReference>
<keyword evidence="8 9" id="KW-0472">Membrane</keyword>
<keyword evidence="4 9" id="KW-0812">Transmembrane</keyword>
<evidence type="ECO:0000256" key="4">
    <source>
        <dbReference type="ARBA" id="ARBA00022692"/>
    </source>
</evidence>
<keyword evidence="2 9" id="KW-0813">Transport</keyword>
<evidence type="ECO:0000256" key="3">
    <source>
        <dbReference type="ARBA" id="ARBA00022475"/>
    </source>
</evidence>
<dbReference type="PANTHER" id="PTHR42982">
    <property type="entry name" value="SEC-INDEPENDENT PROTEIN TRANSLOCASE PROTEIN TATA"/>
    <property type="match status" value="1"/>
</dbReference>
<dbReference type="PRINTS" id="PR01506">
    <property type="entry name" value="TATBPROTEIN"/>
</dbReference>
<sequence>MLAVFQSFGLPELGIILLIALIIFGPAQLPKIGRSVGKAIREFRTSSTEVSKAITEGIEGPEEAEENKSKKKEEEEV</sequence>
<evidence type="ECO:0000256" key="7">
    <source>
        <dbReference type="ARBA" id="ARBA00023010"/>
    </source>
</evidence>
<dbReference type="EMBL" id="MELK01000054">
    <property type="protein sequence ID" value="OFW55388.1"/>
    <property type="molecule type" value="Genomic_DNA"/>
</dbReference>
<accession>A0A1F2WEW5</accession>
<protein>
    <recommendedName>
        <fullName evidence="9">Sec-independent protein translocase protein TatA</fullName>
    </recommendedName>
</protein>
<evidence type="ECO:0000256" key="8">
    <source>
        <dbReference type="ARBA" id="ARBA00023136"/>
    </source>
</evidence>
<comment type="function">
    <text evidence="9">Part of the twin-arginine translocation (Tat) system that transports large folded proteins containing a characteristic twin-arginine motif in their signal peptide across membranes. TatA could form the protein-conducting channel of the Tat system.</text>
</comment>
<evidence type="ECO:0000256" key="5">
    <source>
        <dbReference type="ARBA" id="ARBA00022927"/>
    </source>
</evidence>
<comment type="caution">
    <text evidence="11">The sequence shown here is derived from an EMBL/GenBank/DDBJ whole genome shotgun (WGS) entry which is preliminary data.</text>
</comment>